<evidence type="ECO:0000313" key="2">
    <source>
        <dbReference type="EMBL" id="AJD43940.1"/>
    </source>
</evidence>
<sequence length="136" mass="14240">MQVSPFRRGKSLTCIYTNERPDLCRELPNWMFDQSYCSTMALGLPEISIAGLNELAAALASFGATRKGGARSRPSKKKEKGDAKQATSKSRSARPGAGAPKSSGAGQERQGVGGGVGRSSAGGIGGKHNDEDGRRK</sequence>
<organism evidence="2 3">
    <name type="scientific">Rhizobium gallicum bv. gallicum R602sp</name>
    <dbReference type="NCBI Taxonomy" id="1041138"/>
    <lineage>
        <taxon>Bacteria</taxon>
        <taxon>Pseudomonadati</taxon>
        <taxon>Pseudomonadota</taxon>
        <taxon>Alphaproteobacteria</taxon>
        <taxon>Hyphomicrobiales</taxon>
        <taxon>Rhizobiaceae</taxon>
        <taxon>Rhizobium/Agrobacterium group</taxon>
        <taxon>Rhizobium</taxon>
    </lineage>
</organism>
<feature type="region of interest" description="Disordered" evidence="1">
    <location>
        <begin position="63"/>
        <end position="136"/>
    </location>
</feature>
<reference evidence="2 3" key="1">
    <citation type="submission" date="2013-11" db="EMBL/GenBank/DDBJ databases">
        <title>Complete genome sequence of Rhizobium gallicum bv. gallicum R602.</title>
        <authorList>
            <person name="Bustos P."/>
            <person name="Santamaria R.I."/>
            <person name="Lozano L."/>
            <person name="Acosta J.L."/>
            <person name="Ormeno-Orrillo E."/>
            <person name="Rogel M.A."/>
            <person name="Romero D."/>
            <person name="Cevallos M.A."/>
            <person name="Martinez-Romero E."/>
            <person name="Gonzalez V."/>
        </authorList>
    </citation>
    <scope>NUCLEOTIDE SEQUENCE [LARGE SCALE GENOMIC DNA]</scope>
    <source>
        <strain evidence="2 3">R602</strain>
        <plasmid evidence="2 3">pRgalR602b</plasmid>
    </source>
</reference>
<dbReference type="EMBL" id="CP006879">
    <property type="protein sequence ID" value="AJD43940.1"/>
    <property type="molecule type" value="Genomic_DNA"/>
</dbReference>
<dbReference type="AlphaFoldDB" id="A0A0B4XB49"/>
<name>A0A0B4XB49_9HYPH</name>
<gene>
    <name evidence="2" type="ORF">RGR602_PB00410</name>
</gene>
<accession>A0A0B4XB49</accession>
<keyword evidence="3" id="KW-1185">Reference proteome</keyword>
<feature type="compositionally biased region" description="Gly residues" evidence="1">
    <location>
        <begin position="111"/>
        <end position="126"/>
    </location>
</feature>
<dbReference type="HOGENOM" id="CLU_128750_0_0_5"/>
<geneLocation type="plasmid" evidence="2 3">
    <name>pRgalR602b</name>
</geneLocation>
<protein>
    <submittedName>
        <fullName evidence="2">Uncharacterized protein</fullName>
    </submittedName>
</protein>
<feature type="compositionally biased region" description="Basic and acidic residues" evidence="1">
    <location>
        <begin position="127"/>
        <end position="136"/>
    </location>
</feature>
<evidence type="ECO:0000313" key="3">
    <source>
        <dbReference type="Proteomes" id="UP000031368"/>
    </source>
</evidence>
<proteinExistence type="predicted"/>
<feature type="compositionally biased region" description="Basic residues" evidence="1">
    <location>
        <begin position="68"/>
        <end position="78"/>
    </location>
</feature>
<dbReference type="KEGG" id="rga:RGR602_PB00410"/>
<dbReference type="Proteomes" id="UP000031368">
    <property type="component" value="Plasmid pRgalR602b"/>
</dbReference>
<evidence type="ECO:0000256" key="1">
    <source>
        <dbReference type="SAM" id="MobiDB-lite"/>
    </source>
</evidence>
<feature type="compositionally biased region" description="Low complexity" evidence="1">
    <location>
        <begin position="93"/>
        <end position="110"/>
    </location>
</feature>
<keyword evidence="2" id="KW-0614">Plasmid</keyword>